<feature type="domain" description="Phosphotyrosine protein phosphatase I" evidence="2">
    <location>
        <begin position="60"/>
        <end position="225"/>
    </location>
</feature>
<protein>
    <recommendedName>
        <fullName evidence="2">Phosphotyrosine protein phosphatase I domain-containing protein</fullName>
    </recommendedName>
</protein>
<dbReference type="AlphaFoldDB" id="A0A7S2XZB6"/>
<gene>
    <name evidence="3" type="ORF">FJAP1339_LOCUS7963</name>
</gene>
<dbReference type="PANTHER" id="PTHR47439:SF1">
    <property type="entry name" value="ACID PHOSPHATASE"/>
    <property type="match status" value="1"/>
</dbReference>
<dbReference type="InterPro" id="IPR023485">
    <property type="entry name" value="Ptyr_pPase"/>
</dbReference>
<reference evidence="3" key="1">
    <citation type="submission" date="2021-01" db="EMBL/GenBank/DDBJ databases">
        <authorList>
            <person name="Corre E."/>
            <person name="Pelletier E."/>
            <person name="Niang G."/>
            <person name="Scheremetjew M."/>
            <person name="Finn R."/>
            <person name="Kale V."/>
            <person name="Holt S."/>
            <person name="Cochrane G."/>
            <person name="Meng A."/>
            <person name="Brown T."/>
            <person name="Cohen L."/>
        </authorList>
    </citation>
    <scope>NUCLEOTIDE SEQUENCE</scope>
    <source>
        <strain evidence="3">CCMP1661</strain>
    </source>
</reference>
<dbReference type="EMBL" id="HBHR01015916">
    <property type="protein sequence ID" value="CAD9867253.1"/>
    <property type="molecule type" value="Transcribed_RNA"/>
</dbReference>
<sequence>MPQMHSTNTALLQFLTVFCALQLSLAFNFTPVSTNNFKVASPNSVRMQASSGDRAEIGKTKVIFVCLGNICRSPTAEAVFDKKVQDAGRQDQFFIESCGTGGGSADWYMQSGFSYHEGESPDRRMTAAASNRGITLCGASRPLTPEDLDIFDYIIAMDGSNKQAITEAASYWGKSAQAAQKTKMMTSYCKKFDMKSVPDPYYGGAQGFETVLDILEDACTGLLESIPEPSTA</sequence>
<dbReference type="Pfam" id="PF01451">
    <property type="entry name" value="LMWPc"/>
    <property type="match status" value="1"/>
</dbReference>
<keyword evidence="1" id="KW-0732">Signal</keyword>
<evidence type="ECO:0000256" key="1">
    <source>
        <dbReference type="SAM" id="SignalP"/>
    </source>
</evidence>
<feature type="signal peptide" evidence="1">
    <location>
        <begin position="1"/>
        <end position="26"/>
    </location>
</feature>
<proteinExistence type="predicted"/>
<dbReference type="Gene3D" id="3.40.50.2300">
    <property type="match status" value="1"/>
</dbReference>
<dbReference type="SUPFAM" id="SSF52788">
    <property type="entry name" value="Phosphotyrosine protein phosphatases I"/>
    <property type="match status" value="1"/>
</dbReference>
<evidence type="ECO:0000313" key="3">
    <source>
        <dbReference type="EMBL" id="CAD9867253.1"/>
    </source>
</evidence>
<name>A0A7S2XZB6_9STRA</name>
<accession>A0A7S2XZB6</accession>
<dbReference type="SMART" id="SM00226">
    <property type="entry name" value="LMWPc"/>
    <property type="match status" value="1"/>
</dbReference>
<dbReference type="PANTHER" id="PTHR47439">
    <property type="entry name" value="LOW MOLECULAR WEIGHT PHOSPHOTYROSINE PROTEIN PHOSPHATASE-RELATED"/>
    <property type="match status" value="1"/>
</dbReference>
<dbReference type="InterPro" id="IPR036196">
    <property type="entry name" value="Ptyr_pPase_sf"/>
</dbReference>
<evidence type="ECO:0000259" key="2">
    <source>
        <dbReference type="SMART" id="SM00226"/>
    </source>
</evidence>
<feature type="chain" id="PRO_5030572103" description="Phosphotyrosine protein phosphatase I domain-containing protein" evidence="1">
    <location>
        <begin position="27"/>
        <end position="232"/>
    </location>
</feature>
<dbReference type="InterPro" id="IPR052995">
    <property type="entry name" value="LMW-PTP"/>
</dbReference>
<dbReference type="CDD" id="cd16343">
    <property type="entry name" value="LMWPTP"/>
    <property type="match status" value="1"/>
</dbReference>
<organism evidence="3">
    <name type="scientific">Fibrocapsa japonica</name>
    <dbReference type="NCBI Taxonomy" id="94617"/>
    <lineage>
        <taxon>Eukaryota</taxon>
        <taxon>Sar</taxon>
        <taxon>Stramenopiles</taxon>
        <taxon>Ochrophyta</taxon>
        <taxon>Raphidophyceae</taxon>
        <taxon>Chattonellales</taxon>
        <taxon>Chattonellaceae</taxon>
        <taxon>Fibrocapsa</taxon>
    </lineage>
</organism>